<dbReference type="AlphaFoldDB" id="A0A5C6W478"/>
<protein>
    <submittedName>
        <fullName evidence="3">Class I SAM-dependent methyltransferase</fullName>
    </submittedName>
</protein>
<keyword evidence="1 3" id="KW-0808">Transferase</keyword>
<dbReference type="OrthoDB" id="9795864at2"/>
<sequence>MIFLNQLIEQAKNPNGIIGSMMLRIMNTAHTNMNKWALEKIKMKEESVVLDVGCGGGKTILLLSKINTNAKIFGIDYSDQAVKNSLRANKNNVATGKVHIKQASVTDISFPENTFDIITAFQTHYFWSDLEESVNEVCRVLKPGGCFLISAELYKINYHMKSYKTKVEMEQLLKKTGFAKVSFYEHANKKWICIKGIKESKSTNIG</sequence>
<name>A0A5C6W478_9BACI</name>
<evidence type="ECO:0000313" key="4">
    <source>
        <dbReference type="Proteomes" id="UP000321363"/>
    </source>
</evidence>
<feature type="domain" description="Methyltransferase type 11" evidence="2">
    <location>
        <begin position="50"/>
        <end position="149"/>
    </location>
</feature>
<reference evidence="3 4" key="1">
    <citation type="journal article" date="2005" name="Int. J. Syst. Evol. Microbiol.">
        <title>Bacillus litoralis sp. nov., isolated from a tidal flat of the Yellow Sea in Korea.</title>
        <authorList>
            <person name="Yoon J.H."/>
            <person name="Oh T.K."/>
        </authorList>
    </citation>
    <scope>NUCLEOTIDE SEQUENCE [LARGE SCALE GENOMIC DNA]</scope>
    <source>
        <strain evidence="3 4">SW-211</strain>
    </source>
</reference>
<proteinExistence type="predicted"/>
<comment type="caution">
    <text evidence="3">The sequence shown here is derived from an EMBL/GenBank/DDBJ whole genome shotgun (WGS) entry which is preliminary data.</text>
</comment>
<dbReference type="CDD" id="cd02440">
    <property type="entry name" value="AdoMet_MTases"/>
    <property type="match status" value="1"/>
</dbReference>
<dbReference type="InterPro" id="IPR050447">
    <property type="entry name" value="Erg6_SMT_methyltransf"/>
</dbReference>
<dbReference type="GO" id="GO:0016126">
    <property type="term" value="P:sterol biosynthetic process"/>
    <property type="evidence" value="ECO:0007669"/>
    <property type="project" value="TreeGrafter"/>
</dbReference>
<dbReference type="GO" id="GO:0003838">
    <property type="term" value="F:sterol 24-C-methyltransferase activity"/>
    <property type="evidence" value="ECO:0007669"/>
    <property type="project" value="TreeGrafter"/>
</dbReference>
<dbReference type="EMBL" id="VOQF01000001">
    <property type="protein sequence ID" value="TXC92736.1"/>
    <property type="molecule type" value="Genomic_DNA"/>
</dbReference>
<keyword evidence="3" id="KW-0489">Methyltransferase</keyword>
<evidence type="ECO:0000313" key="3">
    <source>
        <dbReference type="EMBL" id="TXC92736.1"/>
    </source>
</evidence>
<accession>A0A5C6W478</accession>
<dbReference type="Gene3D" id="3.40.50.150">
    <property type="entry name" value="Vaccinia Virus protein VP39"/>
    <property type="match status" value="1"/>
</dbReference>
<dbReference type="InterPro" id="IPR013216">
    <property type="entry name" value="Methyltransf_11"/>
</dbReference>
<evidence type="ECO:0000259" key="2">
    <source>
        <dbReference type="Pfam" id="PF08241"/>
    </source>
</evidence>
<organism evidence="3 4">
    <name type="scientific">Metabacillus litoralis</name>
    <dbReference type="NCBI Taxonomy" id="152268"/>
    <lineage>
        <taxon>Bacteria</taxon>
        <taxon>Bacillati</taxon>
        <taxon>Bacillota</taxon>
        <taxon>Bacilli</taxon>
        <taxon>Bacillales</taxon>
        <taxon>Bacillaceae</taxon>
        <taxon>Metabacillus</taxon>
    </lineage>
</organism>
<dbReference type="Proteomes" id="UP000321363">
    <property type="component" value="Unassembled WGS sequence"/>
</dbReference>
<gene>
    <name evidence="3" type="ORF">FS935_00580</name>
</gene>
<dbReference type="RefSeq" id="WP_146945597.1">
    <property type="nucleotide sequence ID" value="NZ_VOQF01000001.1"/>
</dbReference>
<dbReference type="GO" id="GO:0032259">
    <property type="term" value="P:methylation"/>
    <property type="evidence" value="ECO:0007669"/>
    <property type="project" value="UniProtKB-KW"/>
</dbReference>
<dbReference type="PANTHER" id="PTHR44068">
    <property type="entry name" value="ZGC:194242"/>
    <property type="match status" value="1"/>
</dbReference>
<evidence type="ECO:0000256" key="1">
    <source>
        <dbReference type="ARBA" id="ARBA00022679"/>
    </source>
</evidence>
<dbReference type="InterPro" id="IPR029063">
    <property type="entry name" value="SAM-dependent_MTases_sf"/>
</dbReference>
<keyword evidence="4" id="KW-1185">Reference proteome</keyword>
<dbReference type="SUPFAM" id="SSF53335">
    <property type="entry name" value="S-adenosyl-L-methionine-dependent methyltransferases"/>
    <property type="match status" value="1"/>
</dbReference>
<dbReference type="Pfam" id="PF08241">
    <property type="entry name" value="Methyltransf_11"/>
    <property type="match status" value="1"/>
</dbReference>
<dbReference type="PANTHER" id="PTHR44068:SF1">
    <property type="entry name" value="HYPOTHETICAL LOC100005854"/>
    <property type="match status" value="1"/>
</dbReference>